<dbReference type="RefSeq" id="WP_136493287.1">
    <property type="nucleotide sequence ID" value="NZ_SSBS01000005.1"/>
</dbReference>
<dbReference type="AlphaFoldDB" id="A0AAQ2HZT2"/>
<sequence length="139" mass="14896">MSSPNSPLLLAELVIPGRSKNPVSTDPDVWGINIAAALGNFPLHGMKCQAGPWGNMAFSDKLTIFWGTGQIVWVETVDQDEVGTQLSMFVPPRHMVDGQFAASYVVKPLGGTDQPSEVMQVRVKLTRPGGHDDNGDGGH</sequence>
<protein>
    <submittedName>
        <fullName evidence="1">Uncharacterized protein</fullName>
    </submittedName>
</protein>
<gene>
    <name evidence="1" type="ORF">E5170_17695</name>
</gene>
<evidence type="ECO:0000313" key="2">
    <source>
        <dbReference type="Proteomes" id="UP000310574"/>
    </source>
</evidence>
<reference evidence="1 2" key="1">
    <citation type="submission" date="2019-04" db="EMBL/GenBank/DDBJ databases">
        <title>Draft genome sequence of Pseudomonas sp. M7D1 isolated from rhizosphere of plant the flowery desert.</title>
        <authorList>
            <person name="Poblete-Morales M."/>
            <person name="Plaza N."/>
            <person name="Corsini G."/>
            <person name="Silva E."/>
        </authorList>
    </citation>
    <scope>NUCLEOTIDE SEQUENCE [LARGE SCALE GENOMIC DNA]</scope>
    <source>
        <strain evidence="1 2">M7D1</strain>
    </source>
</reference>
<organism evidence="1 2">
    <name type="scientific">Pseudomonas atacamensis</name>
    <dbReference type="NCBI Taxonomy" id="2565368"/>
    <lineage>
        <taxon>Bacteria</taxon>
        <taxon>Pseudomonadati</taxon>
        <taxon>Pseudomonadota</taxon>
        <taxon>Gammaproteobacteria</taxon>
        <taxon>Pseudomonadales</taxon>
        <taxon>Pseudomonadaceae</taxon>
        <taxon>Pseudomonas</taxon>
    </lineage>
</organism>
<dbReference type="EMBL" id="SSBS01000005">
    <property type="protein sequence ID" value="THF29046.1"/>
    <property type="molecule type" value="Genomic_DNA"/>
</dbReference>
<name>A0AAQ2HZT2_9PSED</name>
<accession>A0AAQ2HZT2</accession>
<evidence type="ECO:0000313" key="1">
    <source>
        <dbReference type="EMBL" id="THF29046.1"/>
    </source>
</evidence>
<proteinExistence type="predicted"/>
<dbReference type="Proteomes" id="UP000310574">
    <property type="component" value="Unassembled WGS sequence"/>
</dbReference>
<feature type="non-terminal residue" evidence="1">
    <location>
        <position position="139"/>
    </location>
</feature>
<comment type="caution">
    <text evidence="1">The sequence shown here is derived from an EMBL/GenBank/DDBJ whole genome shotgun (WGS) entry which is preliminary data.</text>
</comment>